<dbReference type="InParanoid" id="A0A0F7IHT0"/>
<evidence type="ECO:0000256" key="1">
    <source>
        <dbReference type="ARBA" id="ARBA00004370"/>
    </source>
</evidence>
<dbReference type="AlphaFoldDB" id="A0A0F7IHT0"/>
<proteinExistence type="inferred from homology"/>
<dbReference type="EC" id="1.6.5.3" evidence="8"/>
<dbReference type="EMBL" id="CP011267">
    <property type="protein sequence ID" value="AKG92305.1"/>
    <property type="molecule type" value="Genomic_DNA"/>
</dbReference>
<dbReference type="InterPro" id="IPR000440">
    <property type="entry name" value="NADH_UbQ/plastoQ_OxRdtase_su3"/>
</dbReference>
<evidence type="ECO:0000256" key="6">
    <source>
        <dbReference type="ARBA" id="ARBA00023136"/>
    </source>
</evidence>
<dbReference type="Proteomes" id="UP000034723">
    <property type="component" value="Chromosome"/>
</dbReference>
<dbReference type="GO" id="GO:0008137">
    <property type="term" value="F:NADH dehydrogenase (ubiquinone) activity"/>
    <property type="evidence" value="ECO:0007669"/>
    <property type="project" value="InterPro"/>
</dbReference>
<evidence type="ECO:0000256" key="4">
    <source>
        <dbReference type="ARBA" id="ARBA00022692"/>
    </source>
</evidence>
<dbReference type="RefSeq" id="WP_048094404.1">
    <property type="nucleotide sequence ID" value="NZ_CP011267.1"/>
</dbReference>
<keyword evidence="9" id="KW-1185">Reference proteome</keyword>
<gene>
    <name evidence="8" type="ORF">GAH_00342</name>
</gene>
<keyword evidence="5 7" id="KW-1133">Transmembrane helix</keyword>
<evidence type="ECO:0000256" key="3">
    <source>
        <dbReference type="ARBA" id="ARBA00022448"/>
    </source>
</evidence>
<keyword evidence="8" id="KW-0560">Oxidoreductase</keyword>
<dbReference type="NCBIfam" id="NF004727">
    <property type="entry name" value="PRK06073.1-2"/>
    <property type="match status" value="1"/>
</dbReference>
<keyword evidence="3" id="KW-0813">Transport</keyword>
<name>A0A0F7IHT0_9EURY</name>
<keyword evidence="6 7" id="KW-0472">Membrane</keyword>
<accession>A0A0F7IHT0</accession>
<evidence type="ECO:0000256" key="7">
    <source>
        <dbReference type="SAM" id="Phobius"/>
    </source>
</evidence>
<dbReference type="InterPro" id="IPR038430">
    <property type="entry name" value="NDAH_ubi_oxred_su3_sf"/>
</dbReference>
<organism evidence="8 9">
    <name type="scientific">Geoglobus ahangari</name>
    <dbReference type="NCBI Taxonomy" id="113653"/>
    <lineage>
        <taxon>Archaea</taxon>
        <taxon>Methanobacteriati</taxon>
        <taxon>Methanobacteriota</taxon>
        <taxon>Archaeoglobi</taxon>
        <taxon>Archaeoglobales</taxon>
        <taxon>Archaeoglobaceae</taxon>
        <taxon>Geoglobus</taxon>
    </lineage>
</organism>
<evidence type="ECO:0000256" key="5">
    <source>
        <dbReference type="ARBA" id="ARBA00022989"/>
    </source>
</evidence>
<dbReference type="GO" id="GO:0016020">
    <property type="term" value="C:membrane"/>
    <property type="evidence" value="ECO:0007669"/>
    <property type="project" value="UniProtKB-SubCell"/>
</dbReference>
<evidence type="ECO:0000313" key="8">
    <source>
        <dbReference type="EMBL" id="AKG92305.1"/>
    </source>
</evidence>
<keyword evidence="4 7" id="KW-0812">Transmembrane</keyword>
<evidence type="ECO:0000256" key="2">
    <source>
        <dbReference type="ARBA" id="ARBA00008472"/>
    </source>
</evidence>
<sequence>MDEVIVVGFVIILSVVVDVVIYGLSRILPKRNPTELKYLRWESGNISVGLPKYTLPMQYYGFVVLFMAFEPIVVLLLLFAAFPGLDYLKFLAISMIALLPGFYFAYRIAYDAANRRDVYG</sequence>
<dbReference type="KEGG" id="gah:GAH_00342"/>
<dbReference type="STRING" id="113653.GAH_00342"/>
<reference evidence="8 9" key="1">
    <citation type="submission" date="2015-04" db="EMBL/GenBank/DDBJ databases">
        <title>The complete genome sequence of the hyperthermophilic, obligate iron-reducing archaeon Geoglobus ahangari strain 234T.</title>
        <authorList>
            <person name="Manzella M.P."/>
            <person name="Holmes D.E."/>
            <person name="Rocheleau J.M."/>
            <person name="Chung A."/>
            <person name="Reguera G."/>
            <person name="Kashefi K."/>
        </authorList>
    </citation>
    <scope>NUCLEOTIDE SEQUENCE [LARGE SCALE GENOMIC DNA]</scope>
    <source>
        <strain evidence="8 9">234</strain>
    </source>
</reference>
<dbReference type="HOGENOM" id="CLU_147805_0_0_2"/>
<feature type="transmembrane region" description="Helical" evidence="7">
    <location>
        <begin position="87"/>
        <end position="106"/>
    </location>
</feature>
<dbReference type="GeneID" id="24802928"/>
<evidence type="ECO:0000313" key="9">
    <source>
        <dbReference type="Proteomes" id="UP000034723"/>
    </source>
</evidence>
<protein>
    <submittedName>
        <fullName evidence="8">NADH dehydrogenase subunit A</fullName>
        <ecNumber evidence="8">1.6.5.3</ecNumber>
    </submittedName>
</protein>
<dbReference type="OrthoDB" id="51573at2157"/>
<dbReference type="Gene3D" id="1.20.58.1610">
    <property type="entry name" value="NADH:ubiquinone/plastoquinone oxidoreductase, chain 3"/>
    <property type="match status" value="1"/>
</dbReference>
<dbReference type="Pfam" id="PF00507">
    <property type="entry name" value="Oxidored_q4"/>
    <property type="match status" value="1"/>
</dbReference>
<feature type="transmembrane region" description="Helical" evidence="7">
    <location>
        <begin position="6"/>
        <end position="24"/>
    </location>
</feature>
<comment type="subcellular location">
    <subcellularLocation>
        <location evidence="1">Membrane</location>
    </subcellularLocation>
</comment>
<comment type="similarity">
    <text evidence="2">Belongs to the complex I subunit 3 family.</text>
</comment>
<dbReference type="GO" id="GO:0016491">
    <property type="term" value="F:oxidoreductase activity"/>
    <property type="evidence" value="ECO:0007669"/>
    <property type="project" value="UniProtKB-KW"/>
</dbReference>
<feature type="transmembrane region" description="Helical" evidence="7">
    <location>
        <begin position="59"/>
        <end position="81"/>
    </location>
</feature>